<reference evidence="7" key="1">
    <citation type="submission" date="2020-05" db="EMBL/GenBank/DDBJ databases">
        <authorList>
            <person name="Chiriac C."/>
            <person name="Salcher M."/>
            <person name="Ghai R."/>
            <person name="Kavagutti S V."/>
        </authorList>
    </citation>
    <scope>NUCLEOTIDE SEQUENCE</scope>
</reference>
<dbReference type="InterPro" id="IPR042115">
    <property type="entry name" value="PriA_3primeBD_sf"/>
</dbReference>
<evidence type="ECO:0000313" key="5">
    <source>
        <dbReference type="EMBL" id="CAB4635876.1"/>
    </source>
</evidence>
<dbReference type="PANTHER" id="PTHR30580">
    <property type="entry name" value="PRIMOSOMAL PROTEIN N"/>
    <property type="match status" value="1"/>
</dbReference>
<dbReference type="PANTHER" id="PTHR30580:SF0">
    <property type="entry name" value="PRIMOSOMAL PROTEIN N"/>
    <property type="match status" value="1"/>
</dbReference>
<feature type="domain" description="Primosomal protein N' 3' DNA-binding" evidence="4">
    <location>
        <begin position="35"/>
        <end position="128"/>
    </location>
</feature>
<evidence type="ECO:0000256" key="1">
    <source>
        <dbReference type="ARBA" id="ARBA00022741"/>
    </source>
</evidence>
<dbReference type="InterPro" id="IPR027417">
    <property type="entry name" value="P-loop_NTPase"/>
</dbReference>
<dbReference type="AlphaFoldDB" id="A0A6J6K7S6"/>
<evidence type="ECO:0000259" key="4">
    <source>
        <dbReference type="Pfam" id="PF17764"/>
    </source>
</evidence>
<dbReference type="EMBL" id="CAEZWK010000001">
    <property type="protein sequence ID" value="CAB4644423.1"/>
    <property type="molecule type" value="Genomic_DNA"/>
</dbReference>
<evidence type="ECO:0000313" key="7">
    <source>
        <dbReference type="EMBL" id="CAB4644423.1"/>
    </source>
</evidence>
<dbReference type="SUPFAM" id="SSF52540">
    <property type="entry name" value="P-loop containing nucleoside triphosphate hydrolases"/>
    <property type="match status" value="1"/>
</dbReference>
<dbReference type="GO" id="GO:0006302">
    <property type="term" value="P:double-strand break repair"/>
    <property type="evidence" value="ECO:0007669"/>
    <property type="project" value="TreeGrafter"/>
</dbReference>
<gene>
    <name evidence="5" type="ORF">UFOPK2157_00192</name>
    <name evidence="6" type="ORF">UFOPK2228_00050</name>
    <name evidence="7" type="ORF">UFOPK2245_00061</name>
</gene>
<keyword evidence="3" id="KW-0238">DNA-binding</keyword>
<dbReference type="Pfam" id="PF17764">
    <property type="entry name" value="PriA_3primeBD"/>
    <property type="match status" value="1"/>
</dbReference>
<dbReference type="GO" id="GO:0003677">
    <property type="term" value="F:DNA binding"/>
    <property type="evidence" value="ECO:0007669"/>
    <property type="project" value="UniProtKB-KW"/>
</dbReference>
<evidence type="ECO:0000256" key="3">
    <source>
        <dbReference type="ARBA" id="ARBA00023125"/>
    </source>
</evidence>
<dbReference type="EMBL" id="CAEZVW010000003">
    <property type="protein sequence ID" value="CAB4635876.1"/>
    <property type="molecule type" value="Genomic_DNA"/>
</dbReference>
<dbReference type="InterPro" id="IPR041222">
    <property type="entry name" value="PriA_3primeBD"/>
</dbReference>
<dbReference type="Gene3D" id="3.40.50.300">
    <property type="entry name" value="P-loop containing nucleotide triphosphate hydrolases"/>
    <property type="match status" value="1"/>
</dbReference>
<proteinExistence type="predicted"/>
<accession>A0A6J6K7S6</accession>
<dbReference type="GO" id="GO:0005524">
    <property type="term" value="F:ATP binding"/>
    <property type="evidence" value="ECO:0007669"/>
    <property type="project" value="UniProtKB-KW"/>
</dbReference>
<protein>
    <submittedName>
        <fullName evidence="7">Unannotated protein</fullName>
    </submittedName>
</protein>
<evidence type="ECO:0000313" key="6">
    <source>
        <dbReference type="EMBL" id="CAB4643118.1"/>
    </source>
</evidence>
<dbReference type="GO" id="GO:0006270">
    <property type="term" value="P:DNA replication initiation"/>
    <property type="evidence" value="ECO:0007669"/>
    <property type="project" value="TreeGrafter"/>
</dbReference>
<dbReference type="EMBL" id="CAEZWF010000001">
    <property type="protein sequence ID" value="CAB4643118.1"/>
    <property type="molecule type" value="Genomic_DNA"/>
</dbReference>
<name>A0A6J6K7S6_9ZZZZ</name>
<organism evidence="7">
    <name type="scientific">freshwater metagenome</name>
    <dbReference type="NCBI Taxonomy" id="449393"/>
    <lineage>
        <taxon>unclassified sequences</taxon>
        <taxon>metagenomes</taxon>
        <taxon>ecological metagenomes</taxon>
    </lineage>
</organism>
<keyword evidence="1" id="KW-0547">Nucleotide-binding</keyword>
<dbReference type="GO" id="GO:0043138">
    <property type="term" value="F:3'-5' DNA helicase activity"/>
    <property type="evidence" value="ECO:0007669"/>
    <property type="project" value="TreeGrafter"/>
</dbReference>
<dbReference type="GO" id="GO:0006310">
    <property type="term" value="P:DNA recombination"/>
    <property type="evidence" value="ECO:0007669"/>
    <property type="project" value="TreeGrafter"/>
</dbReference>
<keyword evidence="2" id="KW-0067">ATP-binding</keyword>
<dbReference type="Gene3D" id="3.40.1440.60">
    <property type="entry name" value="PriA, 3(prime) DNA-binding domain"/>
    <property type="match status" value="1"/>
</dbReference>
<sequence length="638" mass="69958">MATSRLFRLRAEVAAAPSGPKASSLAYVKVRVDTGVFHLDELYDYSVPEKFTNLATVGIRIQIPFGNKEVEGIIVERVAHPERAGTIKSISKILSPYPVATADSLKLIDDIACDYACNPWDVIRSAIPPRVASVDKKVATKELLLENQLQPTKSTRLRDLKKIESRFIQLAPSIDASEQVASIAESHLAKGNVLIVAPDESDVDQIIHHLASAKKPVLKLTASMSREQRYANFLKCLSNNKKIVVGTRSAIFAPVSELSTIIIFKESSPEHYEIRSPGWNSKDVATKRSTLEKVNLITVGFCPSLQMAHAIDEGESEFEPHQRSVVVHAFNPDLGTLLPGRIFPEIRKALKNGPVLFLAARKGYGNALLCAQCRNIAQCDCGGRLQVGGRLIPPICVHCGKNYKEWTCVFCKGSSQYLAGRGIERASEEISRAFPGTPVIISAGDVIKDHIEAKSSLVLSTPGAQPRVKGGYAAVVILDAIRLFSHTDIRTPERARETIFETASLAGHSGNVIMVIDTVHPIVAAVTRWNVVPILKRDLFERKELNLPPYVASAVLIVSEKESISIATGLRKAINDNRLPPSVQVFGPTPIAKSQSKIVLYCDRSEAGVLQSFLHELQKKRSVARKDLLTLRLEPYSL</sequence>
<evidence type="ECO:0000256" key="2">
    <source>
        <dbReference type="ARBA" id="ARBA00022840"/>
    </source>
</evidence>